<evidence type="ECO:0000313" key="2">
    <source>
        <dbReference type="Proteomes" id="UP000276133"/>
    </source>
</evidence>
<reference evidence="1 2" key="1">
    <citation type="journal article" date="2018" name="Sci. Rep.">
        <title>Genomic signatures of local adaptation to the degree of environmental predictability in rotifers.</title>
        <authorList>
            <person name="Franch-Gras L."/>
            <person name="Hahn C."/>
            <person name="Garcia-Roger E.M."/>
            <person name="Carmona M.J."/>
            <person name="Serra M."/>
            <person name="Gomez A."/>
        </authorList>
    </citation>
    <scope>NUCLEOTIDE SEQUENCE [LARGE SCALE GENOMIC DNA]</scope>
    <source>
        <strain evidence="1">HYR1</strain>
    </source>
</reference>
<accession>A0A3M7PVV7</accession>
<dbReference type="EMBL" id="REGN01008631">
    <property type="protein sequence ID" value="RNA03104.1"/>
    <property type="molecule type" value="Genomic_DNA"/>
</dbReference>
<name>A0A3M7PVV7_BRAPC</name>
<gene>
    <name evidence="1" type="ORF">BpHYR1_002911</name>
</gene>
<dbReference type="AlphaFoldDB" id="A0A3M7PVV7"/>
<organism evidence="1 2">
    <name type="scientific">Brachionus plicatilis</name>
    <name type="common">Marine rotifer</name>
    <name type="synonym">Brachionus muelleri</name>
    <dbReference type="NCBI Taxonomy" id="10195"/>
    <lineage>
        <taxon>Eukaryota</taxon>
        <taxon>Metazoa</taxon>
        <taxon>Spiralia</taxon>
        <taxon>Gnathifera</taxon>
        <taxon>Rotifera</taxon>
        <taxon>Eurotatoria</taxon>
        <taxon>Monogononta</taxon>
        <taxon>Pseudotrocha</taxon>
        <taxon>Ploima</taxon>
        <taxon>Brachionidae</taxon>
        <taxon>Brachionus</taxon>
    </lineage>
</organism>
<keyword evidence="2" id="KW-1185">Reference proteome</keyword>
<protein>
    <submittedName>
        <fullName evidence="1">Uncharacterized protein</fullName>
    </submittedName>
</protein>
<evidence type="ECO:0000313" key="1">
    <source>
        <dbReference type="EMBL" id="RNA03104.1"/>
    </source>
</evidence>
<dbReference type="Proteomes" id="UP000276133">
    <property type="component" value="Unassembled WGS sequence"/>
</dbReference>
<comment type="caution">
    <text evidence="1">The sequence shown here is derived from an EMBL/GenBank/DDBJ whole genome shotgun (WGS) entry which is preliminary data.</text>
</comment>
<proteinExistence type="predicted"/>
<sequence length="72" mass="8596">MSVSSRKKWQMKIEFPIDSEAHWETIFFPLVPFSKLVHEEILAVKQQYSIVPIRPQLHTQFSGALRRRKFLI</sequence>